<keyword evidence="2" id="KW-1185">Reference proteome</keyword>
<protein>
    <submittedName>
        <fullName evidence="1">Uncharacterized protein</fullName>
    </submittedName>
</protein>
<dbReference type="RefSeq" id="WP_014209347.1">
    <property type="nucleotide sequence ID" value="NC_016604.1"/>
</dbReference>
<dbReference type="OrthoDB" id="4314850at2"/>
<accession>G8RSR0</accession>
<dbReference type="AlphaFoldDB" id="G8RSR0"/>
<name>G8RSR0_MYCRN</name>
<proteinExistence type="predicted"/>
<dbReference type="PATRIC" id="fig|710685.3.peg.908"/>
<dbReference type="Proteomes" id="UP000005442">
    <property type="component" value="Chromosome"/>
</dbReference>
<dbReference type="EMBL" id="CP003169">
    <property type="protein sequence ID" value="AEV71532.1"/>
    <property type="molecule type" value="Genomic_DNA"/>
</dbReference>
<sequence length="146" mass="16590">MIGDIANIATAIAVLLAAGGLWAQTRARKFELALVYVQQYWKIEEDLAREGPLSAATPNGYRYLRLCEDEFDAARQGWIDISIWRIWHDGMRSELKVLHPDQLTKFEQLHLCMTGAEGHSPTACPGLHTPGLRRKVSWWFERLLGS</sequence>
<evidence type="ECO:0000313" key="1">
    <source>
        <dbReference type="EMBL" id="AEV71532.1"/>
    </source>
</evidence>
<dbReference type="KEGG" id="mrh:MycrhN_0902"/>
<dbReference type="STRING" id="710685.MycrhN_0902"/>
<dbReference type="HOGENOM" id="CLU_1775409_0_0_11"/>
<organism evidence="1 2">
    <name type="scientific">Mycolicibacterium rhodesiae (strain NBB3)</name>
    <name type="common">Mycobacterium rhodesiae</name>
    <dbReference type="NCBI Taxonomy" id="710685"/>
    <lineage>
        <taxon>Bacteria</taxon>
        <taxon>Bacillati</taxon>
        <taxon>Actinomycetota</taxon>
        <taxon>Actinomycetes</taxon>
        <taxon>Mycobacteriales</taxon>
        <taxon>Mycobacteriaceae</taxon>
        <taxon>Mycolicibacterium</taxon>
    </lineage>
</organism>
<evidence type="ECO:0000313" key="2">
    <source>
        <dbReference type="Proteomes" id="UP000005442"/>
    </source>
</evidence>
<gene>
    <name evidence="1" type="ordered locus">MycrhN_0902</name>
</gene>
<reference evidence="1 2" key="1">
    <citation type="submission" date="2011-12" db="EMBL/GenBank/DDBJ databases">
        <title>Complete sequence of Mycobacterium rhodesiae NBB3.</title>
        <authorList>
            <consortium name="US DOE Joint Genome Institute"/>
            <person name="Lucas S."/>
            <person name="Han J."/>
            <person name="Lapidus A."/>
            <person name="Cheng J.-F."/>
            <person name="Goodwin L."/>
            <person name="Pitluck S."/>
            <person name="Peters L."/>
            <person name="Mikhailova N."/>
            <person name="Gu W."/>
            <person name="Detter J.C."/>
            <person name="Han C."/>
            <person name="Tapia R."/>
            <person name="Land M."/>
            <person name="Hauser L."/>
            <person name="Kyrpides N."/>
            <person name="Ivanova N."/>
            <person name="Pagani I."/>
            <person name="Mattes T."/>
            <person name="Holmes A."/>
            <person name="Rutledge P."/>
            <person name="Paulsen I."/>
            <person name="Coleman N."/>
            <person name="Woyke T."/>
        </authorList>
    </citation>
    <scope>NUCLEOTIDE SEQUENCE [LARGE SCALE GENOMIC DNA]</scope>
    <source>
        <strain evidence="1 2">NBB3</strain>
    </source>
</reference>